<comment type="caution">
    <text evidence="8">The sequence shown here is derived from an EMBL/GenBank/DDBJ whole genome shotgun (WGS) entry which is preliminary data.</text>
</comment>
<dbReference type="HAMAP" id="MF_00014">
    <property type="entry name" value="Ribosome_mat_RimM"/>
    <property type="match status" value="1"/>
</dbReference>
<dbReference type="SUPFAM" id="SSF50447">
    <property type="entry name" value="Translation proteins"/>
    <property type="match status" value="1"/>
</dbReference>
<keyword evidence="4 5" id="KW-0143">Chaperone</keyword>
<accession>A0ABP3JQK0</accession>
<dbReference type="Pfam" id="PF01782">
    <property type="entry name" value="RimM"/>
    <property type="match status" value="1"/>
</dbReference>
<feature type="domain" description="PRC-barrel" evidence="7">
    <location>
        <begin position="96"/>
        <end position="172"/>
    </location>
</feature>
<dbReference type="PANTHER" id="PTHR33692:SF1">
    <property type="entry name" value="RIBOSOME MATURATION FACTOR RIMM"/>
    <property type="match status" value="1"/>
</dbReference>
<keyword evidence="3 5" id="KW-0698">rRNA processing</keyword>
<protein>
    <recommendedName>
        <fullName evidence="5">Ribosome maturation factor RimM</fullName>
    </recommendedName>
</protein>
<dbReference type="InterPro" id="IPR011961">
    <property type="entry name" value="RimM"/>
</dbReference>
<dbReference type="NCBIfam" id="TIGR02273">
    <property type="entry name" value="16S_RimM"/>
    <property type="match status" value="1"/>
</dbReference>
<evidence type="ECO:0000256" key="5">
    <source>
        <dbReference type="HAMAP-Rule" id="MF_00014"/>
    </source>
</evidence>
<dbReference type="RefSeq" id="WP_343782904.1">
    <property type="nucleotide sequence ID" value="NZ_BAAACZ010000011.1"/>
</dbReference>
<evidence type="ECO:0000256" key="4">
    <source>
        <dbReference type="ARBA" id="ARBA00023186"/>
    </source>
</evidence>
<comment type="subcellular location">
    <subcellularLocation>
        <location evidence="5">Cytoplasm</location>
    </subcellularLocation>
</comment>
<organism evidence="8 9">
    <name type="scientific">Alkalibacillus silvisoli</name>
    <dbReference type="NCBI Taxonomy" id="392823"/>
    <lineage>
        <taxon>Bacteria</taxon>
        <taxon>Bacillati</taxon>
        <taxon>Bacillota</taxon>
        <taxon>Bacilli</taxon>
        <taxon>Bacillales</taxon>
        <taxon>Bacillaceae</taxon>
        <taxon>Alkalibacillus</taxon>
    </lineage>
</organism>
<evidence type="ECO:0000259" key="7">
    <source>
        <dbReference type="Pfam" id="PF05239"/>
    </source>
</evidence>
<keyword evidence="1 5" id="KW-0963">Cytoplasm</keyword>
<dbReference type="InterPro" id="IPR027275">
    <property type="entry name" value="PRC-brl_dom"/>
</dbReference>
<evidence type="ECO:0000256" key="2">
    <source>
        <dbReference type="ARBA" id="ARBA00022517"/>
    </source>
</evidence>
<dbReference type="Gene3D" id="2.40.30.60">
    <property type="entry name" value="RimM"/>
    <property type="match status" value="1"/>
</dbReference>
<evidence type="ECO:0000313" key="8">
    <source>
        <dbReference type="EMBL" id="GAA0461091.1"/>
    </source>
</evidence>
<dbReference type="EMBL" id="BAAACZ010000011">
    <property type="protein sequence ID" value="GAA0461091.1"/>
    <property type="molecule type" value="Genomic_DNA"/>
</dbReference>
<keyword evidence="2 5" id="KW-0690">Ribosome biogenesis</keyword>
<dbReference type="InterPro" id="IPR009000">
    <property type="entry name" value="Transl_B-barrel_sf"/>
</dbReference>
<dbReference type="PANTHER" id="PTHR33692">
    <property type="entry name" value="RIBOSOME MATURATION FACTOR RIMM"/>
    <property type="match status" value="1"/>
</dbReference>
<dbReference type="InterPro" id="IPR011033">
    <property type="entry name" value="PRC_barrel-like_sf"/>
</dbReference>
<keyword evidence="9" id="KW-1185">Reference proteome</keyword>
<comment type="domain">
    <text evidence="5">The PRC barrel domain binds ribosomal protein uS19.</text>
</comment>
<dbReference type="Pfam" id="PF05239">
    <property type="entry name" value="PRC"/>
    <property type="match status" value="1"/>
</dbReference>
<evidence type="ECO:0000313" key="9">
    <source>
        <dbReference type="Proteomes" id="UP001500740"/>
    </source>
</evidence>
<name>A0ABP3JQK0_9BACI</name>
<dbReference type="InterPro" id="IPR036976">
    <property type="entry name" value="RimM_N_sf"/>
</dbReference>
<comment type="function">
    <text evidence="5">An accessory protein needed during the final step in the assembly of 30S ribosomal subunit, possibly for assembly of the head region. Essential for efficient processing of 16S rRNA. May be needed both before and after RbfA during the maturation of 16S rRNA. It has affinity for free ribosomal 30S subunits but not for 70S ribosomes.</text>
</comment>
<comment type="subunit">
    <text evidence="5">Binds ribosomal protein uS19.</text>
</comment>
<proteinExistence type="inferred from homology"/>
<feature type="domain" description="RimM N-terminal" evidence="6">
    <location>
        <begin position="8"/>
        <end position="87"/>
    </location>
</feature>
<evidence type="ECO:0000259" key="6">
    <source>
        <dbReference type="Pfam" id="PF01782"/>
    </source>
</evidence>
<comment type="similarity">
    <text evidence="5">Belongs to the RimM family.</text>
</comment>
<dbReference type="Gene3D" id="2.30.30.240">
    <property type="entry name" value="PRC-barrel domain"/>
    <property type="match status" value="1"/>
</dbReference>
<evidence type="ECO:0000256" key="3">
    <source>
        <dbReference type="ARBA" id="ARBA00022552"/>
    </source>
</evidence>
<evidence type="ECO:0000256" key="1">
    <source>
        <dbReference type="ARBA" id="ARBA00022490"/>
    </source>
</evidence>
<dbReference type="InterPro" id="IPR002676">
    <property type="entry name" value="RimM_N"/>
</dbReference>
<gene>
    <name evidence="5 8" type="primary">rimM</name>
    <name evidence="8" type="ORF">GCM10008935_15630</name>
</gene>
<reference evidence="9" key="1">
    <citation type="journal article" date="2019" name="Int. J. Syst. Evol. Microbiol.">
        <title>The Global Catalogue of Microorganisms (GCM) 10K type strain sequencing project: providing services to taxonomists for standard genome sequencing and annotation.</title>
        <authorList>
            <consortium name="The Broad Institute Genomics Platform"/>
            <consortium name="The Broad Institute Genome Sequencing Center for Infectious Disease"/>
            <person name="Wu L."/>
            <person name="Ma J."/>
        </authorList>
    </citation>
    <scope>NUCLEOTIDE SEQUENCE [LARGE SCALE GENOMIC DNA]</scope>
    <source>
        <strain evidence="9">JCM 14193</strain>
    </source>
</reference>
<dbReference type="SUPFAM" id="SSF50346">
    <property type="entry name" value="PRC-barrel domain"/>
    <property type="match status" value="1"/>
</dbReference>
<sequence length="173" mass="19964">MNRDYLKVGKIVNTHGVRGEVRVMAVTDFEERFDAGSRLFIENNNSEHIEVEVSSNRKHKQFDLLTLKGYESLEEVEGFKDCLLKVAFEDLYELDEGEFYYFEIIGCEVYLTTGEYLGKVKEILAPGANDVWVVKRTEPGDKDVLIPYIDDVVKEIDIEEQRIVIEEMEGLLS</sequence>
<dbReference type="Proteomes" id="UP001500740">
    <property type="component" value="Unassembled WGS sequence"/>
</dbReference>